<keyword evidence="3" id="KW-1185">Reference proteome</keyword>
<gene>
    <name evidence="2" type="ORF">E4U60_003790</name>
</gene>
<sequence>MGGSAVSLRPVGLRIIDGEDVDLVSAKIRDQGEGDPFARDSKRKKSGENRFFGAFPSDPITIDDDTESNCDLQQKEVNLEDIETMKVEEDDSDSEDEGPRPASPSTTADVRLARSA</sequence>
<feature type="compositionally biased region" description="Basic and acidic residues" evidence="1">
    <location>
        <begin position="31"/>
        <end position="40"/>
    </location>
</feature>
<comment type="caution">
    <text evidence="2">The sequence shown here is derived from an EMBL/GenBank/DDBJ whole genome shotgun (WGS) entry which is preliminary data.</text>
</comment>
<evidence type="ECO:0000313" key="3">
    <source>
        <dbReference type="Proteomes" id="UP000706124"/>
    </source>
</evidence>
<dbReference type="OrthoDB" id="10542833at2759"/>
<dbReference type="Proteomes" id="UP000706124">
    <property type="component" value="Unassembled WGS sequence"/>
</dbReference>
<accession>A0A9P7M9H1</accession>
<dbReference type="AlphaFoldDB" id="A0A9P7M9H1"/>
<evidence type="ECO:0000256" key="1">
    <source>
        <dbReference type="SAM" id="MobiDB-lite"/>
    </source>
</evidence>
<dbReference type="EMBL" id="SRPO01000301">
    <property type="protein sequence ID" value="KAG5934544.1"/>
    <property type="molecule type" value="Genomic_DNA"/>
</dbReference>
<organism evidence="2 3">
    <name type="scientific">Claviceps pazoutovae</name>
    <dbReference type="NCBI Taxonomy" id="1649127"/>
    <lineage>
        <taxon>Eukaryota</taxon>
        <taxon>Fungi</taxon>
        <taxon>Dikarya</taxon>
        <taxon>Ascomycota</taxon>
        <taxon>Pezizomycotina</taxon>
        <taxon>Sordariomycetes</taxon>
        <taxon>Hypocreomycetidae</taxon>
        <taxon>Hypocreales</taxon>
        <taxon>Clavicipitaceae</taxon>
        <taxon>Claviceps</taxon>
    </lineage>
</organism>
<proteinExistence type="predicted"/>
<feature type="region of interest" description="Disordered" evidence="1">
    <location>
        <begin position="31"/>
        <end position="116"/>
    </location>
</feature>
<feature type="compositionally biased region" description="Basic and acidic residues" evidence="1">
    <location>
        <begin position="73"/>
        <end position="87"/>
    </location>
</feature>
<reference evidence="2 3" key="1">
    <citation type="journal article" date="2020" name="bioRxiv">
        <title>Whole genome comparisons of ergot fungi reveals the divergence and evolution of species within the genus Claviceps are the result of varying mechanisms driving genome evolution and host range expansion.</title>
        <authorList>
            <person name="Wyka S.A."/>
            <person name="Mondo S.J."/>
            <person name="Liu M."/>
            <person name="Dettman J."/>
            <person name="Nalam V."/>
            <person name="Broders K.D."/>
        </authorList>
    </citation>
    <scope>NUCLEOTIDE SEQUENCE [LARGE SCALE GENOMIC DNA]</scope>
    <source>
        <strain evidence="2 3">CCC 1485</strain>
    </source>
</reference>
<name>A0A9P7M9H1_9HYPO</name>
<evidence type="ECO:0000313" key="2">
    <source>
        <dbReference type="EMBL" id="KAG5934544.1"/>
    </source>
</evidence>
<protein>
    <submittedName>
        <fullName evidence="2">Uncharacterized protein</fullName>
    </submittedName>
</protein>